<dbReference type="OrthoDB" id="7474091at2"/>
<evidence type="ECO:0000313" key="3">
    <source>
        <dbReference type="Proteomes" id="UP000244013"/>
    </source>
</evidence>
<gene>
    <name evidence="2" type="ORF">C8J25_11173</name>
</gene>
<evidence type="ECO:0000313" key="2">
    <source>
        <dbReference type="EMBL" id="PTW44236.1"/>
    </source>
</evidence>
<accession>A0A2T5TY98</accession>
<feature type="compositionally biased region" description="Pro residues" evidence="1">
    <location>
        <begin position="49"/>
        <end position="58"/>
    </location>
</feature>
<dbReference type="Proteomes" id="UP000244013">
    <property type="component" value="Unassembled WGS sequence"/>
</dbReference>
<sequence length="115" mass="12609">MTDKAAPGSRRSIASFAADDDIPVPTPEQIVAAKAGGEGLGFRSEKATPPAPARPTPKPRQATFTDAIHVRARPEDRQRFEDFAYRQRLSKGDAMTRLLDFAEKEEERLAALSNT</sequence>
<dbReference type="RefSeq" id="WP_107955754.1">
    <property type="nucleotide sequence ID" value="NZ_QAYE01000011.1"/>
</dbReference>
<proteinExistence type="predicted"/>
<dbReference type="GeneID" id="91007609"/>
<organism evidence="2 3">
    <name type="scientific">Sphingomonas faeni</name>
    <dbReference type="NCBI Taxonomy" id="185950"/>
    <lineage>
        <taxon>Bacteria</taxon>
        <taxon>Pseudomonadati</taxon>
        <taxon>Pseudomonadota</taxon>
        <taxon>Alphaproteobacteria</taxon>
        <taxon>Sphingomonadales</taxon>
        <taxon>Sphingomonadaceae</taxon>
        <taxon>Sphingomonas</taxon>
    </lineage>
</organism>
<evidence type="ECO:0000256" key="1">
    <source>
        <dbReference type="SAM" id="MobiDB-lite"/>
    </source>
</evidence>
<name>A0A2T5TY98_9SPHN</name>
<dbReference type="EMBL" id="QAYE01000011">
    <property type="protein sequence ID" value="PTW44236.1"/>
    <property type="molecule type" value="Genomic_DNA"/>
</dbReference>
<comment type="caution">
    <text evidence="2">The sequence shown here is derived from an EMBL/GenBank/DDBJ whole genome shotgun (WGS) entry which is preliminary data.</text>
</comment>
<dbReference type="AlphaFoldDB" id="A0A2T5TY98"/>
<protein>
    <submittedName>
        <fullName evidence="2">Uncharacterized protein</fullName>
    </submittedName>
</protein>
<reference evidence="2 3" key="1">
    <citation type="submission" date="2018-04" db="EMBL/GenBank/DDBJ databases">
        <title>Genomic Encyclopedia of Type Strains, Phase III (KMG-III): the genomes of soil and plant-associated and newly described type strains.</title>
        <authorList>
            <person name="Whitman W."/>
        </authorList>
    </citation>
    <scope>NUCLEOTIDE SEQUENCE [LARGE SCALE GENOMIC DNA]</scope>
    <source>
        <strain evidence="2 3">MA-olki</strain>
    </source>
</reference>
<feature type="region of interest" description="Disordered" evidence="1">
    <location>
        <begin position="1"/>
        <end position="61"/>
    </location>
</feature>